<evidence type="ECO:0000313" key="10">
    <source>
        <dbReference type="Proteomes" id="UP000199541"/>
    </source>
</evidence>
<dbReference type="PRINTS" id="PR00949">
    <property type="entry name" value="TYPE3IMAPROT"/>
</dbReference>
<organism evidence="8 11">
    <name type="scientific">Allgaiera indica</name>
    <dbReference type="NCBI Taxonomy" id="765699"/>
    <lineage>
        <taxon>Bacteria</taxon>
        <taxon>Pseudomonadati</taxon>
        <taxon>Pseudomonadota</taxon>
        <taxon>Alphaproteobacteria</taxon>
        <taxon>Rhodobacterales</taxon>
        <taxon>Paracoccaceae</taxon>
        <taxon>Allgaiera</taxon>
    </lineage>
</organism>
<evidence type="ECO:0000256" key="5">
    <source>
        <dbReference type="ARBA" id="ARBA00022989"/>
    </source>
</evidence>
<dbReference type="Gene3D" id="3.40.30.60">
    <property type="entry name" value="FHIPEP family, domain 1"/>
    <property type="match status" value="1"/>
</dbReference>
<dbReference type="PIRSF" id="PIRSF005419">
    <property type="entry name" value="FlhA"/>
    <property type="match status" value="1"/>
</dbReference>
<keyword evidence="8" id="KW-0966">Cell projection</keyword>
<dbReference type="AlphaFoldDB" id="A0AAN4UN25"/>
<keyword evidence="8" id="KW-0969">Cilium</keyword>
<keyword evidence="10" id="KW-1185">Reference proteome</keyword>
<name>A0AAN4UN25_9RHOB</name>
<evidence type="ECO:0000256" key="4">
    <source>
        <dbReference type="ARBA" id="ARBA00022692"/>
    </source>
</evidence>
<keyword evidence="4 7" id="KW-0812">Transmembrane</keyword>
<dbReference type="Proteomes" id="UP000634647">
    <property type="component" value="Unassembled WGS sequence"/>
</dbReference>
<keyword evidence="3" id="KW-1003">Cell membrane</keyword>
<feature type="transmembrane region" description="Helical" evidence="7">
    <location>
        <begin position="76"/>
        <end position="96"/>
    </location>
</feature>
<keyword evidence="5 7" id="KW-1133">Transmembrane helix</keyword>
<reference evidence="9 10" key="2">
    <citation type="submission" date="2016-10" db="EMBL/GenBank/DDBJ databases">
        <authorList>
            <person name="Varghese N."/>
            <person name="Submissions S."/>
        </authorList>
    </citation>
    <scope>NUCLEOTIDE SEQUENCE [LARGE SCALE GENOMIC DNA]</scope>
    <source>
        <strain evidence="9 10">DSM 24802</strain>
    </source>
</reference>
<dbReference type="Pfam" id="PF00771">
    <property type="entry name" value="FHIPEP"/>
    <property type="match status" value="1"/>
</dbReference>
<evidence type="ECO:0000256" key="3">
    <source>
        <dbReference type="ARBA" id="ARBA00022475"/>
    </source>
</evidence>
<dbReference type="GO" id="GO:0044780">
    <property type="term" value="P:bacterial-type flagellum assembly"/>
    <property type="evidence" value="ECO:0007669"/>
    <property type="project" value="TreeGrafter"/>
</dbReference>
<feature type="transmembrane region" description="Helical" evidence="7">
    <location>
        <begin position="297"/>
        <end position="322"/>
    </location>
</feature>
<dbReference type="InterPro" id="IPR042196">
    <property type="entry name" value="FHIPEP_4"/>
</dbReference>
<feature type="transmembrane region" description="Helical" evidence="7">
    <location>
        <begin position="208"/>
        <end position="228"/>
    </location>
</feature>
<dbReference type="PANTHER" id="PTHR30161:SF1">
    <property type="entry name" value="FLAGELLAR BIOSYNTHESIS PROTEIN FLHA-RELATED"/>
    <property type="match status" value="1"/>
</dbReference>
<protein>
    <submittedName>
        <fullName evidence="8">Flagellar biosynthesis protein FlhA</fullName>
    </submittedName>
</protein>
<keyword evidence="8" id="KW-0282">Flagellum</keyword>
<dbReference type="InterPro" id="IPR001712">
    <property type="entry name" value="T3SS_FHIPEP"/>
</dbReference>
<dbReference type="GO" id="GO:0009306">
    <property type="term" value="P:protein secretion"/>
    <property type="evidence" value="ECO:0007669"/>
    <property type="project" value="InterPro"/>
</dbReference>
<comment type="caution">
    <text evidence="8">The sequence shown here is derived from an EMBL/GenBank/DDBJ whole genome shotgun (WGS) entry which is preliminary data.</text>
</comment>
<sequence>MSATTAKPGLALPPPSLTSRLAGPAIVGAVLTMLIVPLSPLAISLMFAVNISAGMVILVAAIYVTEASELLSFPSILLATTLMRLALNVATARAILLNGYTGPGAAGSVVESFGRFVVGGDYVIGIIIFAILIIINFVVITKGSSRVAEVSARFMLDSLPGRQMAIDADVNAGTLTARQAEDRRAQLRAEADFFGAMDGASKFVRGDVVAAMVILAVNLIGGLLVGMLQHGLPLDVAARTYTLLTIGDGVAAQIPSLTISIAAGLIVTRVTNGENISNQIVGQIARHPEAMQVAGGLLIVLGLIPGMAHLPFLGFGALLGFIGLRGTRRKRREAAQAAQAPSDTPADTKPAAMDLSQIQNVDPFGLDIGFALVPLIGPQPPGRPNLMNRLTAIRTRFSKQIGFVLPNIHVRDSEKIRPQEYRFLIRGGVIGRGEVFPDQMLAIETDNVIEKIEGGRPTKEPVFGTDARWIPQATSAEAETAGYTVVDPASVIATHLESLLRRHAWEMLGRAEVEEIVALHAQSHPKLIEDLRTRYQMGMVRQVLAGLVSENVPIRDFERIAEAMTDAPDAASRDPELLLAAVRQRISRLILAAYLSDGQTLKVLALEPEFEALVIKATDTARANDLGAITEPNMLRMLRAAATSGKEMAARQGAKPVLAVPGACRRLIARAISGILPVIALDEIPDTQPTSVLGVIRPPDGAAK</sequence>
<evidence type="ECO:0000256" key="6">
    <source>
        <dbReference type="ARBA" id="ARBA00023136"/>
    </source>
</evidence>
<feature type="transmembrane region" description="Helical" evidence="7">
    <location>
        <begin position="45"/>
        <end position="64"/>
    </location>
</feature>
<reference evidence="8" key="3">
    <citation type="submission" date="2023-06" db="EMBL/GenBank/DDBJ databases">
        <authorList>
            <person name="Sun Q."/>
            <person name="Zhou Y."/>
        </authorList>
    </citation>
    <scope>NUCLEOTIDE SEQUENCE</scope>
    <source>
        <strain evidence="8">CGMCC 1.10859</strain>
    </source>
</reference>
<dbReference type="PANTHER" id="PTHR30161">
    <property type="entry name" value="FLAGELLAR EXPORT PROTEIN, MEMBRANE FLHA SUBUNIT-RELATED"/>
    <property type="match status" value="1"/>
</dbReference>
<dbReference type="InterPro" id="IPR042194">
    <property type="entry name" value="FHIPEP_1"/>
</dbReference>
<dbReference type="Gene3D" id="3.40.50.12790">
    <property type="entry name" value="FHIPEP family, domain 4"/>
    <property type="match status" value="1"/>
</dbReference>
<feature type="transmembrane region" description="Helical" evidence="7">
    <location>
        <begin position="116"/>
        <end position="139"/>
    </location>
</feature>
<evidence type="ECO:0000256" key="1">
    <source>
        <dbReference type="ARBA" id="ARBA00004651"/>
    </source>
</evidence>
<evidence type="ECO:0000256" key="7">
    <source>
        <dbReference type="SAM" id="Phobius"/>
    </source>
</evidence>
<dbReference type="InterPro" id="IPR042193">
    <property type="entry name" value="FHIPEP_3"/>
</dbReference>
<evidence type="ECO:0000313" key="8">
    <source>
        <dbReference type="EMBL" id="GHD98144.1"/>
    </source>
</evidence>
<gene>
    <name evidence="8" type="primary">flhA</name>
    <name evidence="8" type="ORF">GCM10008024_00480</name>
    <name evidence="9" type="ORF">SAMN05444006_104170</name>
</gene>
<comment type="subcellular location">
    <subcellularLocation>
        <location evidence="1">Cell membrane</location>
        <topology evidence="1">Multi-pass membrane protein</topology>
    </subcellularLocation>
</comment>
<proteinExistence type="inferred from homology"/>
<comment type="similarity">
    <text evidence="2">Belongs to the FHIPEP (flagella/HR/invasion proteins export pore) family.</text>
</comment>
<dbReference type="Proteomes" id="UP000199541">
    <property type="component" value="Unassembled WGS sequence"/>
</dbReference>
<evidence type="ECO:0000313" key="11">
    <source>
        <dbReference type="Proteomes" id="UP000634647"/>
    </source>
</evidence>
<dbReference type="GO" id="GO:0005886">
    <property type="term" value="C:plasma membrane"/>
    <property type="evidence" value="ECO:0007669"/>
    <property type="project" value="UniProtKB-SubCell"/>
</dbReference>
<dbReference type="EMBL" id="FNOB01000004">
    <property type="protein sequence ID" value="SDW53012.1"/>
    <property type="molecule type" value="Genomic_DNA"/>
</dbReference>
<accession>A0AAN4UN25</accession>
<reference evidence="8" key="1">
    <citation type="journal article" date="2014" name="Int. J. Syst. Evol. Microbiol.">
        <title>Complete genome sequence of Corynebacterium casei LMG S-19264T (=DSM 44701T), isolated from a smear-ripened cheese.</title>
        <authorList>
            <consortium name="US DOE Joint Genome Institute (JGI-PGF)"/>
            <person name="Walter F."/>
            <person name="Albersmeier A."/>
            <person name="Kalinowski J."/>
            <person name="Ruckert C."/>
        </authorList>
    </citation>
    <scope>NUCLEOTIDE SEQUENCE</scope>
    <source>
        <strain evidence="8">CGMCC 1.10859</strain>
    </source>
</reference>
<feature type="transmembrane region" description="Helical" evidence="7">
    <location>
        <begin position="21"/>
        <end position="39"/>
    </location>
</feature>
<dbReference type="RefSeq" id="WP_051646077.1">
    <property type="nucleotide sequence ID" value="NZ_BNAB01000001.1"/>
</dbReference>
<keyword evidence="6 7" id="KW-0472">Membrane</keyword>
<dbReference type="EMBL" id="BNAB01000001">
    <property type="protein sequence ID" value="GHD98144.1"/>
    <property type="molecule type" value="Genomic_DNA"/>
</dbReference>
<evidence type="ECO:0000256" key="2">
    <source>
        <dbReference type="ARBA" id="ARBA00008835"/>
    </source>
</evidence>
<dbReference type="Gene3D" id="1.10.8.540">
    <property type="entry name" value="FHIPEP family, domain 3"/>
    <property type="match status" value="1"/>
</dbReference>
<evidence type="ECO:0000313" key="9">
    <source>
        <dbReference type="EMBL" id="SDW53012.1"/>
    </source>
</evidence>